<name>A0ABR6WQH6_9FIRM</name>
<comment type="caution">
    <text evidence="1">The sequence shown here is derived from an EMBL/GenBank/DDBJ whole genome shotgun (WGS) entry which is preliminary data.</text>
</comment>
<reference evidence="1 2" key="1">
    <citation type="journal article" date="2020" name="mSystems">
        <title>Defining Genomic and Predicted Metabolic Features of the Acetobacterium Genus.</title>
        <authorList>
            <person name="Ross D.E."/>
            <person name="Marshall C.W."/>
            <person name="Gulliver D."/>
            <person name="May H.D."/>
            <person name="Norman R.S."/>
        </authorList>
    </citation>
    <scope>NUCLEOTIDE SEQUENCE [LARGE SCALE GENOMIC DNA]</scope>
    <source>
        <strain evidence="1 2">DSM 9173</strain>
    </source>
</reference>
<dbReference type="EMBL" id="WJBB01000041">
    <property type="protein sequence ID" value="MBC3798619.1"/>
    <property type="molecule type" value="Genomic_DNA"/>
</dbReference>
<protein>
    <submittedName>
        <fullName evidence="1">Uncharacterized protein</fullName>
    </submittedName>
</protein>
<keyword evidence="2" id="KW-1185">Reference proteome</keyword>
<accession>A0ABR6WQH6</accession>
<proteinExistence type="predicted"/>
<dbReference type="Proteomes" id="UP000653358">
    <property type="component" value="Unassembled WGS sequence"/>
</dbReference>
<evidence type="ECO:0000313" key="1">
    <source>
        <dbReference type="EMBL" id="MBC3798619.1"/>
    </source>
</evidence>
<gene>
    <name evidence="1" type="ORF">GH807_16500</name>
</gene>
<organism evidence="1 2">
    <name type="scientific">Acetobacterium tundrae</name>
    <dbReference type="NCBI Taxonomy" id="132932"/>
    <lineage>
        <taxon>Bacteria</taxon>
        <taxon>Bacillati</taxon>
        <taxon>Bacillota</taxon>
        <taxon>Clostridia</taxon>
        <taxon>Eubacteriales</taxon>
        <taxon>Eubacteriaceae</taxon>
        <taxon>Acetobacterium</taxon>
    </lineage>
</organism>
<evidence type="ECO:0000313" key="2">
    <source>
        <dbReference type="Proteomes" id="UP000653358"/>
    </source>
</evidence>
<sequence>MKVRGDFVTNSSSTSFIVSIKDEFNENNFIKGIGIEGESAINKIFKDLFDAINDNKAEIHDYIKNFRKSSIGISGFLEEEGFDQETISLVEKLIRDDRKVYYGKISSDGSSASEAYFCMESFLVCDDDIYFNGKIGGW</sequence>
<dbReference type="RefSeq" id="WP_148605903.1">
    <property type="nucleotide sequence ID" value="NZ_RXYB01000027.1"/>
</dbReference>